<name>A0AA39NVW7_9AGAR</name>
<sequence length="445" mass="51441">MHLVCLNDLDLLLGLWRGLIQSYKPDSKDSWEWFVLKGKVWQSHGKTIARATLYLPSSFDQAPWNPTEKINLGYKAWEYLLYLFALGPALLCSILPPCYWKSYCKLVRGIQLLQQHRTILPDQLVEGTRLLCEFVKEFEELYYMRRPDHLHFIRQSIHMLTHIGPETVRVGPLACYAQWVMEMLIGSLGEEIHQDLDPYANILQRAILRAQMNCIQFQIPDIQLTPPTSKNSLPKHAKPIDGTGYLLLPHRQETLIDVSDLEADAIMDLWRQNQWPNADKWPRCVKRWGRLRLPNGQVARSIWMEKRPGIHRSLRNTRNVQVLINANGRIRFAEVQYFFQLRFGKVIHTLVLVSIYSPPDMSLLAESFQTVYACDYQGDTNLCAIFVSDISAVVAMVPFFTITNEGDIITPENRYFLVKKPGLEISELRGEEEDDIEGDEDADIV</sequence>
<feature type="signal peptide" evidence="1">
    <location>
        <begin position="1"/>
        <end position="22"/>
    </location>
</feature>
<reference evidence="2" key="1">
    <citation type="submission" date="2023-06" db="EMBL/GenBank/DDBJ databases">
        <authorList>
            <consortium name="Lawrence Berkeley National Laboratory"/>
            <person name="Ahrendt S."/>
            <person name="Sahu N."/>
            <person name="Indic B."/>
            <person name="Wong-Bajracharya J."/>
            <person name="Merenyi Z."/>
            <person name="Ke H.-M."/>
            <person name="Monk M."/>
            <person name="Kocsube S."/>
            <person name="Drula E."/>
            <person name="Lipzen A."/>
            <person name="Balint B."/>
            <person name="Henrissat B."/>
            <person name="Andreopoulos B."/>
            <person name="Martin F.M."/>
            <person name="Harder C.B."/>
            <person name="Rigling D."/>
            <person name="Ford K.L."/>
            <person name="Foster G.D."/>
            <person name="Pangilinan J."/>
            <person name="Papanicolaou A."/>
            <person name="Barry K."/>
            <person name="LaButti K."/>
            <person name="Viragh M."/>
            <person name="Koriabine M."/>
            <person name="Yan M."/>
            <person name="Riley R."/>
            <person name="Champramary S."/>
            <person name="Plett K.L."/>
            <person name="Tsai I.J."/>
            <person name="Slot J."/>
            <person name="Sipos G."/>
            <person name="Plett J."/>
            <person name="Nagy L.G."/>
            <person name="Grigoriev I.V."/>
        </authorList>
    </citation>
    <scope>NUCLEOTIDE SEQUENCE</scope>
    <source>
        <strain evidence="2">ICMP 16352</strain>
    </source>
</reference>
<accession>A0AA39NVW7</accession>
<comment type="caution">
    <text evidence="2">The sequence shown here is derived from an EMBL/GenBank/DDBJ whole genome shotgun (WGS) entry which is preliminary data.</text>
</comment>
<organism evidence="2 3">
    <name type="scientific">Armillaria novae-zelandiae</name>
    <dbReference type="NCBI Taxonomy" id="153914"/>
    <lineage>
        <taxon>Eukaryota</taxon>
        <taxon>Fungi</taxon>
        <taxon>Dikarya</taxon>
        <taxon>Basidiomycota</taxon>
        <taxon>Agaricomycotina</taxon>
        <taxon>Agaricomycetes</taxon>
        <taxon>Agaricomycetidae</taxon>
        <taxon>Agaricales</taxon>
        <taxon>Marasmiineae</taxon>
        <taxon>Physalacriaceae</taxon>
        <taxon>Armillaria</taxon>
    </lineage>
</organism>
<dbReference type="EMBL" id="JAUEPR010000037">
    <property type="protein sequence ID" value="KAK0472855.1"/>
    <property type="molecule type" value="Genomic_DNA"/>
</dbReference>
<proteinExistence type="predicted"/>
<evidence type="ECO:0000256" key="1">
    <source>
        <dbReference type="SAM" id="SignalP"/>
    </source>
</evidence>
<feature type="chain" id="PRO_5041321586" evidence="1">
    <location>
        <begin position="23"/>
        <end position="445"/>
    </location>
</feature>
<dbReference type="AlphaFoldDB" id="A0AA39NVW7"/>
<gene>
    <name evidence="2" type="ORF">IW261DRAFT_1343158</name>
</gene>
<evidence type="ECO:0000313" key="3">
    <source>
        <dbReference type="Proteomes" id="UP001175227"/>
    </source>
</evidence>
<evidence type="ECO:0000313" key="2">
    <source>
        <dbReference type="EMBL" id="KAK0472855.1"/>
    </source>
</evidence>
<keyword evidence="1" id="KW-0732">Signal</keyword>
<protein>
    <submittedName>
        <fullName evidence="2">Uncharacterized protein</fullName>
    </submittedName>
</protein>
<dbReference type="Proteomes" id="UP001175227">
    <property type="component" value="Unassembled WGS sequence"/>
</dbReference>
<keyword evidence="3" id="KW-1185">Reference proteome</keyword>